<dbReference type="SUPFAM" id="SSF48264">
    <property type="entry name" value="Cytochrome P450"/>
    <property type="match status" value="1"/>
</dbReference>
<comment type="cofactor">
    <cofactor evidence="1 14">
        <name>heme</name>
        <dbReference type="ChEBI" id="CHEBI:30413"/>
    </cofactor>
</comment>
<evidence type="ECO:0000256" key="12">
    <source>
        <dbReference type="ARBA" id="ARBA00023136"/>
    </source>
</evidence>
<dbReference type="GO" id="GO:0005506">
    <property type="term" value="F:iron ion binding"/>
    <property type="evidence" value="ECO:0007669"/>
    <property type="project" value="InterPro"/>
</dbReference>
<name>A0A6J3MC90_9PEZI</name>
<keyword evidence="7 14" id="KW-0479">Metal-binding</keyword>
<keyword evidence="10 14" id="KW-0408">Iron</keyword>
<keyword evidence="13" id="KW-0325">Glycoprotein</keyword>
<gene>
    <name evidence="18" type="ORF">K489DRAFT_393350</name>
</gene>
<feature type="transmembrane region" description="Helical" evidence="16">
    <location>
        <begin position="20"/>
        <end position="39"/>
    </location>
</feature>
<dbReference type="AlphaFoldDB" id="A0A6J3MC90"/>
<dbReference type="InterPro" id="IPR017972">
    <property type="entry name" value="Cyt_P450_CS"/>
</dbReference>
<feature type="transmembrane region" description="Helical" evidence="16">
    <location>
        <begin position="312"/>
        <end position="333"/>
    </location>
</feature>
<organism evidence="18">
    <name type="scientific">Dissoconium aciculare CBS 342.82</name>
    <dbReference type="NCBI Taxonomy" id="1314786"/>
    <lineage>
        <taxon>Eukaryota</taxon>
        <taxon>Fungi</taxon>
        <taxon>Dikarya</taxon>
        <taxon>Ascomycota</taxon>
        <taxon>Pezizomycotina</taxon>
        <taxon>Dothideomycetes</taxon>
        <taxon>Dothideomycetidae</taxon>
        <taxon>Mycosphaerellales</taxon>
        <taxon>Dissoconiaceae</taxon>
        <taxon>Dissoconium</taxon>
    </lineage>
</organism>
<comment type="subcellular location">
    <subcellularLocation>
        <location evidence="2">Membrane</location>
        <topology evidence="2">Single-pass membrane protein</topology>
    </subcellularLocation>
</comment>
<evidence type="ECO:0000256" key="14">
    <source>
        <dbReference type="PIRSR" id="PIRSR602401-1"/>
    </source>
</evidence>
<evidence type="ECO:0000256" key="2">
    <source>
        <dbReference type="ARBA" id="ARBA00004167"/>
    </source>
</evidence>
<evidence type="ECO:0000256" key="9">
    <source>
        <dbReference type="ARBA" id="ARBA00023002"/>
    </source>
</evidence>
<reference evidence="18" key="3">
    <citation type="submission" date="2025-08" db="UniProtKB">
        <authorList>
            <consortium name="RefSeq"/>
        </authorList>
    </citation>
    <scope>IDENTIFICATION</scope>
    <source>
        <strain evidence="18">CBS 342.82</strain>
    </source>
</reference>
<evidence type="ECO:0000256" key="15">
    <source>
        <dbReference type="RuleBase" id="RU000461"/>
    </source>
</evidence>
<dbReference type="FunFam" id="1.10.630.10:FF:000047">
    <property type="entry name" value="Cytochrome P450 monooxygenase"/>
    <property type="match status" value="1"/>
</dbReference>
<keyword evidence="5 14" id="KW-0349">Heme</keyword>
<dbReference type="PROSITE" id="PS00086">
    <property type="entry name" value="CYTOCHROME_P450"/>
    <property type="match status" value="1"/>
</dbReference>
<keyword evidence="17" id="KW-1185">Reference proteome</keyword>
<dbReference type="InterPro" id="IPR002401">
    <property type="entry name" value="Cyt_P450_E_grp-I"/>
</dbReference>
<evidence type="ECO:0000256" key="16">
    <source>
        <dbReference type="SAM" id="Phobius"/>
    </source>
</evidence>
<dbReference type="Proteomes" id="UP000504637">
    <property type="component" value="Unplaced"/>
</dbReference>
<evidence type="ECO:0000256" key="10">
    <source>
        <dbReference type="ARBA" id="ARBA00023004"/>
    </source>
</evidence>
<dbReference type="GeneID" id="54364570"/>
<feature type="binding site" description="axial binding residue" evidence="14">
    <location>
        <position position="458"/>
    </location>
    <ligand>
        <name>heme</name>
        <dbReference type="ChEBI" id="CHEBI:30413"/>
    </ligand>
    <ligandPart>
        <name>Fe</name>
        <dbReference type="ChEBI" id="CHEBI:18248"/>
    </ligandPart>
</feature>
<dbReference type="Gene3D" id="1.10.630.10">
    <property type="entry name" value="Cytochrome P450"/>
    <property type="match status" value="1"/>
</dbReference>
<sequence>MTLNSNLPSILSAVLPTSFIGLVGSLIGALFAYQAYYCIYNYFFHKLRSFPGPIGCAVSKFPVLYHMWTGDLPQWQNALHQKYGDVVRYSPNELTFSGADSLRDIHGHRVGSHTLEKDPRFYKNPVRGSAVAMTSANYADHSRMRRVFSNAFSDRALKLQEPMFLRYVDQLVANLRRGCAQDPARKWNMVRMYNFTTFDVMGDLTFGDPLGMLDNDDYHPWVATIFQSIKFGSLIHMMRYFPAFEDFLFRVVLPRFAAARKGMQDHKNFTSERVDKRLHKKDARPDIWGLVLQRDGSESGLTRHEMYENASVLMVAGTETTATLLSGLTYYLLKNPEQMKRLTDEIRSTFQHESDITIERLQAMKYVHACLEEGLRMYPPVPNGLPRLTPEGETTTIDGKAIPGGVGVMATHLAVYRNPDNFKNPETFAPERWLPEEKQYAGDKKQSFQPFSLGPRGCLGKNMAYHEMRLILVKVLYNFDLELCEESDDWADQNVFILWEKKDLMVRIKPVQA</sequence>
<dbReference type="GO" id="GO:0016020">
    <property type="term" value="C:membrane"/>
    <property type="evidence" value="ECO:0007669"/>
    <property type="project" value="UniProtKB-SubCell"/>
</dbReference>
<dbReference type="GO" id="GO:0020037">
    <property type="term" value="F:heme binding"/>
    <property type="evidence" value="ECO:0007669"/>
    <property type="project" value="InterPro"/>
</dbReference>
<dbReference type="PRINTS" id="PR00385">
    <property type="entry name" value="P450"/>
</dbReference>
<protein>
    <submittedName>
        <fullName evidence="18">Cytochrome P450</fullName>
    </submittedName>
</protein>
<accession>A0A6J3MC90</accession>
<keyword evidence="9 15" id="KW-0560">Oxidoreductase</keyword>
<reference evidence="18" key="2">
    <citation type="submission" date="2020-04" db="EMBL/GenBank/DDBJ databases">
        <authorList>
            <consortium name="NCBI Genome Project"/>
        </authorList>
    </citation>
    <scope>NUCLEOTIDE SEQUENCE</scope>
    <source>
        <strain evidence="18">CBS 342.82</strain>
    </source>
</reference>
<comment type="pathway">
    <text evidence="3">Mycotoxin biosynthesis.</text>
</comment>
<dbReference type="InterPro" id="IPR050121">
    <property type="entry name" value="Cytochrome_P450_monoxygenase"/>
</dbReference>
<evidence type="ECO:0000256" key="6">
    <source>
        <dbReference type="ARBA" id="ARBA00022692"/>
    </source>
</evidence>
<keyword evidence="6 16" id="KW-0812">Transmembrane</keyword>
<dbReference type="GO" id="GO:0009403">
    <property type="term" value="P:toxin biosynthetic process"/>
    <property type="evidence" value="ECO:0007669"/>
    <property type="project" value="UniProtKB-ARBA"/>
</dbReference>
<dbReference type="InterPro" id="IPR036396">
    <property type="entry name" value="Cyt_P450_sf"/>
</dbReference>
<evidence type="ECO:0000256" key="4">
    <source>
        <dbReference type="ARBA" id="ARBA00010617"/>
    </source>
</evidence>
<evidence type="ECO:0000313" key="17">
    <source>
        <dbReference type="Proteomes" id="UP000504637"/>
    </source>
</evidence>
<evidence type="ECO:0000256" key="3">
    <source>
        <dbReference type="ARBA" id="ARBA00004685"/>
    </source>
</evidence>
<keyword evidence="11 15" id="KW-0503">Monooxygenase</keyword>
<dbReference type="PANTHER" id="PTHR24305:SF210">
    <property type="entry name" value="CYTOCHROME P450 MONOOXYGENASE ASQL-RELATED"/>
    <property type="match status" value="1"/>
</dbReference>
<dbReference type="InterPro" id="IPR001128">
    <property type="entry name" value="Cyt_P450"/>
</dbReference>
<evidence type="ECO:0000256" key="13">
    <source>
        <dbReference type="ARBA" id="ARBA00023180"/>
    </source>
</evidence>
<dbReference type="GO" id="GO:0004497">
    <property type="term" value="F:monooxygenase activity"/>
    <property type="evidence" value="ECO:0007669"/>
    <property type="project" value="UniProtKB-KW"/>
</dbReference>
<dbReference type="PANTHER" id="PTHR24305">
    <property type="entry name" value="CYTOCHROME P450"/>
    <property type="match status" value="1"/>
</dbReference>
<evidence type="ECO:0000256" key="8">
    <source>
        <dbReference type="ARBA" id="ARBA00022989"/>
    </source>
</evidence>
<evidence type="ECO:0000256" key="11">
    <source>
        <dbReference type="ARBA" id="ARBA00023033"/>
    </source>
</evidence>
<dbReference type="GO" id="GO:0016705">
    <property type="term" value="F:oxidoreductase activity, acting on paired donors, with incorporation or reduction of molecular oxygen"/>
    <property type="evidence" value="ECO:0007669"/>
    <property type="project" value="InterPro"/>
</dbReference>
<evidence type="ECO:0000256" key="5">
    <source>
        <dbReference type="ARBA" id="ARBA00022617"/>
    </source>
</evidence>
<comment type="similarity">
    <text evidence="4 15">Belongs to the cytochrome P450 family.</text>
</comment>
<evidence type="ECO:0000313" key="18">
    <source>
        <dbReference type="RefSeq" id="XP_033462671.1"/>
    </source>
</evidence>
<dbReference type="CDD" id="cd11058">
    <property type="entry name" value="CYP60B-like"/>
    <property type="match status" value="1"/>
</dbReference>
<evidence type="ECO:0000256" key="7">
    <source>
        <dbReference type="ARBA" id="ARBA00022723"/>
    </source>
</evidence>
<dbReference type="PRINTS" id="PR00463">
    <property type="entry name" value="EP450I"/>
</dbReference>
<reference evidence="18" key="1">
    <citation type="submission" date="2020-01" db="EMBL/GenBank/DDBJ databases">
        <authorList>
            <consortium name="DOE Joint Genome Institute"/>
            <person name="Haridas S."/>
            <person name="Albert R."/>
            <person name="Binder M."/>
            <person name="Bloem J."/>
            <person name="Labutti K."/>
            <person name="Salamov A."/>
            <person name="Andreopoulos B."/>
            <person name="Baker S.E."/>
            <person name="Barry K."/>
            <person name="Bills G."/>
            <person name="Bluhm B.H."/>
            <person name="Cannon C."/>
            <person name="Castanera R."/>
            <person name="Culley D.E."/>
            <person name="Daum C."/>
            <person name="Ezra D."/>
            <person name="Gonzalez J.B."/>
            <person name="Henrissat B."/>
            <person name="Kuo A."/>
            <person name="Liang C."/>
            <person name="Lipzen A."/>
            <person name="Lutzoni F."/>
            <person name="Magnuson J."/>
            <person name="Mondo S."/>
            <person name="Nolan M."/>
            <person name="Ohm R."/>
            <person name="Pangilinan J."/>
            <person name="Park H.-J."/>
            <person name="Ramirez L."/>
            <person name="Alfaro M."/>
            <person name="Sun H."/>
            <person name="Tritt A."/>
            <person name="Yoshinaga Y."/>
            <person name="Zwiers L.-H."/>
            <person name="Turgeon B.G."/>
            <person name="Goodwin S.B."/>
            <person name="Spatafora J.W."/>
            <person name="Crous P.W."/>
            <person name="Grigoriev I.V."/>
        </authorList>
    </citation>
    <scope>NUCLEOTIDE SEQUENCE</scope>
    <source>
        <strain evidence="18">CBS 342.82</strain>
    </source>
</reference>
<dbReference type="OrthoDB" id="1470350at2759"/>
<dbReference type="RefSeq" id="XP_033462671.1">
    <property type="nucleotide sequence ID" value="XM_033606770.1"/>
</dbReference>
<dbReference type="Pfam" id="PF00067">
    <property type="entry name" value="p450"/>
    <property type="match status" value="1"/>
</dbReference>
<evidence type="ECO:0000256" key="1">
    <source>
        <dbReference type="ARBA" id="ARBA00001971"/>
    </source>
</evidence>
<proteinExistence type="inferred from homology"/>
<keyword evidence="12 16" id="KW-0472">Membrane</keyword>
<keyword evidence="8 16" id="KW-1133">Transmembrane helix</keyword>